<reference evidence="2 3" key="1">
    <citation type="submission" date="2024-09" db="EMBL/GenBank/DDBJ databases">
        <authorList>
            <person name="Sun Q."/>
            <person name="Mori K."/>
        </authorList>
    </citation>
    <scope>NUCLEOTIDE SEQUENCE [LARGE SCALE GENOMIC DNA]</scope>
    <source>
        <strain evidence="2 3">JCM 4414</strain>
    </source>
</reference>
<dbReference type="Pfam" id="PF06889">
    <property type="entry name" value="DUF1266"/>
    <property type="match status" value="1"/>
</dbReference>
<organism evidence="2 3">
    <name type="scientific">Streptomyces roseoviridis</name>
    <dbReference type="NCBI Taxonomy" id="67361"/>
    <lineage>
        <taxon>Bacteria</taxon>
        <taxon>Bacillati</taxon>
        <taxon>Actinomycetota</taxon>
        <taxon>Actinomycetes</taxon>
        <taxon>Kitasatosporales</taxon>
        <taxon>Streptomycetaceae</taxon>
        <taxon>Streptomyces</taxon>
    </lineage>
</organism>
<evidence type="ECO:0000259" key="1">
    <source>
        <dbReference type="Pfam" id="PF06889"/>
    </source>
</evidence>
<comment type="caution">
    <text evidence="2">The sequence shown here is derived from an EMBL/GenBank/DDBJ whole genome shotgun (WGS) entry which is preliminary data.</text>
</comment>
<proteinExistence type="predicted"/>
<sequence>MTTGSWAPPTHVERALYEAEERGDRAAVLDALGRTRLYVLVARLHADAPGHTAPLPSQRDEGSRRTVVPVRTEGMLPPWHPDWVFRQTTLEGLAAAWPHDRWLLAVNPGTPYALTLPARSADRRAWQEAGVRAGGEGRLRMRLLTHAGGHLHGPVAQALALGAHLAVLNGLAWNQLGAQYEDYPTDVARLRRPWHVHHRAGFRDKLDTLLAARLVGRVPETVLAVRRRLARRAAAAVTEREWAAEVSAVLERDDPYGRGRDEALEFLRRITHYEGRFRADGLLAPDGRVDTLAAFDHGRAVNVVRLALGARYCDPREAEQSVLRVLEPARRAYDSWPAFSLGYLLARLIHVDEGDPEPVYQESLAIHRTLLQDPSSPYRNLPWS</sequence>
<keyword evidence="3" id="KW-1185">Reference proteome</keyword>
<name>A0ABV5QWT1_9ACTN</name>
<gene>
    <name evidence="2" type="ORF">ACFFTP_25210</name>
</gene>
<accession>A0ABV5QWT1</accession>
<dbReference type="InterPro" id="IPR009677">
    <property type="entry name" value="DUF1266"/>
</dbReference>
<dbReference type="Proteomes" id="UP001589716">
    <property type="component" value="Unassembled WGS sequence"/>
</dbReference>
<evidence type="ECO:0000313" key="3">
    <source>
        <dbReference type="Proteomes" id="UP001589716"/>
    </source>
</evidence>
<evidence type="ECO:0000313" key="2">
    <source>
        <dbReference type="EMBL" id="MFB9557474.1"/>
    </source>
</evidence>
<feature type="domain" description="DUF1266" evidence="1">
    <location>
        <begin position="189"/>
        <end position="383"/>
    </location>
</feature>
<protein>
    <submittedName>
        <fullName evidence="2">DUF1266 domain-containing protein</fullName>
    </submittedName>
</protein>
<dbReference type="EMBL" id="JBHMCT010000016">
    <property type="protein sequence ID" value="MFB9557474.1"/>
    <property type="molecule type" value="Genomic_DNA"/>
</dbReference>
<dbReference type="RefSeq" id="WP_345485448.1">
    <property type="nucleotide sequence ID" value="NZ_BAAAWU010000001.1"/>
</dbReference>